<dbReference type="AlphaFoldDB" id="W6MEK4"/>
<gene>
    <name evidence="1" type="ORF">BN873_p70006</name>
</gene>
<accession>W6MEK4</accession>
<comment type="caution">
    <text evidence="1">The sequence shown here is derived from an EMBL/GenBank/DDBJ whole genome shotgun (WGS) entry which is preliminary data.</text>
</comment>
<sequence>MADAVFDFQTTADLTAWLAAWPRDKTSSN</sequence>
<evidence type="ECO:0000313" key="1">
    <source>
        <dbReference type="EMBL" id="CDI04768.1"/>
    </source>
</evidence>
<dbReference type="EMBL" id="CBTJ020000119">
    <property type="protein sequence ID" value="CDI04768.1"/>
    <property type="molecule type" value="Genomic_DNA"/>
</dbReference>
<keyword evidence="2" id="KW-1185">Reference proteome</keyword>
<name>W6MEK4_9GAMM</name>
<proteinExistence type="predicted"/>
<dbReference type="Proteomes" id="UP000035760">
    <property type="component" value="Unassembled WGS sequence"/>
</dbReference>
<reference evidence="1" key="2">
    <citation type="submission" date="2014-03" db="EMBL/GenBank/DDBJ databases">
        <title>Candidatus Competibacter-lineage genomes retrieved from metagenomes reveal functional metabolic diversity.</title>
        <authorList>
            <person name="McIlroy S.J."/>
            <person name="Albertsen M."/>
            <person name="Andresen E.K."/>
            <person name="Saunders A.M."/>
            <person name="Kristiansen R."/>
            <person name="Stokholm-Bjerregaard M."/>
            <person name="Nielsen K.L."/>
            <person name="Nielsen P.H."/>
        </authorList>
    </citation>
    <scope>NUCLEOTIDE SEQUENCE</scope>
    <source>
        <strain evidence="1">Run_A_D11</strain>
    </source>
</reference>
<reference evidence="1" key="1">
    <citation type="submission" date="2013-07" db="EMBL/GenBank/DDBJ databases">
        <authorList>
            <person name="McIlroy S."/>
        </authorList>
    </citation>
    <scope>NUCLEOTIDE SEQUENCE [LARGE SCALE GENOMIC DNA]</scope>
    <source>
        <strain evidence="1">Run_A_D11</strain>
    </source>
</reference>
<evidence type="ECO:0000313" key="2">
    <source>
        <dbReference type="Proteomes" id="UP000035760"/>
    </source>
</evidence>
<protein>
    <submittedName>
        <fullName evidence="1">Uncharacterized protein</fullName>
    </submittedName>
</protein>
<organism evidence="1 2">
    <name type="scientific">Candidatus Competibacter denitrificans Run_A_D11</name>
    <dbReference type="NCBI Taxonomy" id="1400863"/>
    <lineage>
        <taxon>Bacteria</taxon>
        <taxon>Pseudomonadati</taxon>
        <taxon>Pseudomonadota</taxon>
        <taxon>Gammaproteobacteria</taxon>
        <taxon>Candidatus Competibacteraceae</taxon>
        <taxon>Candidatus Competibacter</taxon>
    </lineage>
</organism>